<dbReference type="PROSITE" id="PS51212">
    <property type="entry name" value="WSC"/>
    <property type="match status" value="1"/>
</dbReference>
<dbReference type="SMART" id="SM00321">
    <property type="entry name" value="WSC"/>
    <property type="match status" value="1"/>
</dbReference>
<dbReference type="Pfam" id="PF01822">
    <property type="entry name" value="WSC"/>
    <property type="match status" value="1"/>
</dbReference>
<dbReference type="AlphaFoldDB" id="A0A6J8CRI6"/>
<evidence type="ECO:0000313" key="3">
    <source>
        <dbReference type="Proteomes" id="UP000507470"/>
    </source>
</evidence>
<evidence type="ECO:0000259" key="1">
    <source>
        <dbReference type="PROSITE" id="PS51212"/>
    </source>
</evidence>
<organism evidence="2 3">
    <name type="scientific">Mytilus coruscus</name>
    <name type="common">Sea mussel</name>
    <dbReference type="NCBI Taxonomy" id="42192"/>
    <lineage>
        <taxon>Eukaryota</taxon>
        <taxon>Metazoa</taxon>
        <taxon>Spiralia</taxon>
        <taxon>Lophotrochozoa</taxon>
        <taxon>Mollusca</taxon>
        <taxon>Bivalvia</taxon>
        <taxon>Autobranchia</taxon>
        <taxon>Pteriomorphia</taxon>
        <taxon>Mytilida</taxon>
        <taxon>Mytiloidea</taxon>
        <taxon>Mytilidae</taxon>
        <taxon>Mytilinae</taxon>
        <taxon>Mytilus</taxon>
    </lineage>
</organism>
<reference evidence="2 3" key="1">
    <citation type="submission" date="2020-06" db="EMBL/GenBank/DDBJ databases">
        <authorList>
            <person name="Li R."/>
            <person name="Bekaert M."/>
        </authorList>
    </citation>
    <scope>NUCLEOTIDE SEQUENCE [LARGE SCALE GENOMIC DNA]</scope>
    <source>
        <strain evidence="3">wild</strain>
    </source>
</reference>
<name>A0A6J8CRI6_MYTCO</name>
<gene>
    <name evidence="2" type="ORF">MCOR_32503</name>
</gene>
<evidence type="ECO:0000313" key="2">
    <source>
        <dbReference type="EMBL" id="CAC5398106.1"/>
    </source>
</evidence>
<keyword evidence="3" id="KW-1185">Reference proteome</keyword>
<proteinExistence type="predicted"/>
<accession>A0A6J8CRI6</accession>
<sequence>MCFNVFVTIIVRTLKKTLNLEIQPIRYTVHVGCFIDNSNRLYDFPNPPWDIKQQTVSKCAGYCNRRNFIYSGLEFKTQCFCGNVEPPSAYDTRSDSGCNMACGGNSSETCGDCSVLSPYPPNCAKIDCKTPANKSCTACTEKEYYKVSGRDCKDKCSSRNRWCWPGSCGKELASNCNCMTGFKSLIDRNTAKCQPIQQPSIASCQTFAFGRNGSMAVSNTGSPECSFQRDIYGRFQVGHFQINLNVFFQVSIGHQYKDPRPRFVPQEQFGITDLYVDVYKLSVTNQSQFIIREFVKLDPNSDQPEETVASKNLTVYANEILADGER</sequence>
<protein>
    <recommendedName>
        <fullName evidence="1">WSC domain-containing protein</fullName>
    </recommendedName>
</protein>
<dbReference type="EMBL" id="CACVKT020005819">
    <property type="protein sequence ID" value="CAC5398106.1"/>
    <property type="molecule type" value="Genomic_DNA"/>
</dbReference>
<feature type="domain" description="WSC" evidence="1">
    <location>
        <begin position="27"/>
        <end position="122"/>
    </location>
</feature>
<dbReference type="OrthoDB" id="6141999at2759"/>
<dbReference type="Proteomes" id="UP000507470">
    <property type="component" value="Unassembled WGS sequence"/>
</dbReference>
<dbReference type="InterPro" id="IPR002889">
    <property type="entry name" value="WSC_carb-bd"/>
</dbReference>